<dbReference type="EMBL" id="CP047045">
    <property type="protein sequence ID" value="QGZ95472.1"/>
    <property type="molecule type" value="Genomic_DNA"/>
</dbReference>
<accession>A0A6I6MUX5</accession>
<sequence>MSELREVCEAAGFSNVRTLIASGNLVLNAKFTGAKLEAKLEKVILAGLELKTDVFVRDADQLDAVIDANPFKAFTKTNPNFLVVNFMRSSATKAELEAMENTALTGEEIRQGKDCLYIKFPQGQGVSKLKMPKSGTARNWNTVTKLAAMLRPA</sequence>
<reference evidence="2" key="1">
    <citation type="submission" date="2019-12" db="EMBL/GenBank/DDBJ databases">
        <title>Complete genome of Terracaulis silvestris 0127_4.</title>
        <authorList>
            <person name="Vieira S."/>
            <person name="Riedel T."/>
            <person name="Sproer C."/>
            <person name="Pascual J."/>
            <person name="Boedeker C."/>
            <person name="Overmann J."/>
        </authorList>
    </citation>
    <scope>NUCLEOTIDE SEQUENCE [LARGE SCALE GENOMIC DNA]</scope>
    <source>
        <strain evidence="2">0127_4</strain>
    </source>
</reference>
<protein>
    <recommendedName>
        <fullName evidence="3">DUF1697 domain-containing protein</fullName>
    </recommendedName>
</protein>
<proteinExistence type="predicted"/>
<dbReference type="PIRSF" id="PIRSF008502">
    <property type="entry name" value="UCP008502"/>
    <property type="match status" value="1"/>
</dbReference>
<dbReference type="PANTHER" id="PTHR36439">
    <property type="entry name" value="BLL4334 PROTEIN"/>
    <property type="match status" value="1"/>
</dbReference>
<name>A0A6I6MUX5_9CAUL</name>
<keyword evidence="2" id="KW-1185">Reference proteome</keyword>
<evidence type="ECO:0008006" key="3">
    <source>
        <dbReference type="Google" id="ProtNLM"/>
    </source>
</evidence>
<dbReference type="InterPro" id="IPR012545">
    <property type="entry name" value="DUF1697"/>
</dbReference>
<organism evidence="1 2">
    <name type="scientific">Terricaulis silvestris</name>
    <dbReference type="NCBI Taxonomy" id="2686094"/>
    <lineage>
        <taxon>Bacteria</taxon>
        <taxon>Pseudomonadati</taxon>
        <taxon>Pseudomonadota</taxon>
        <taxon>Alphaproteobacteria</taxon>
        <taxon>Caulobacterales</taxon>
        <taxon>Caulobacteraceae</taxon>
        <taxon>Terricaulis</taxon>
    </lineage>
</organism>
<dbReference type="PANTHER" id="PTHR36439:SF1">
    <property type="entry name" value="DUF1697 DOMAIN-CONTAINING PROTEIN"/>
    <property type="match status" value="1"/>
</dbReference>
<dbReference type="KEGG" id="tsv:DSM104635_02321"/>
<dbReference type="Proteomes" id="UP000431269">
    <property type="component" value="Chromosome"/>
</dbReference>
<dbReference type="Pfam" id="PF08002">
    <property type="entry name" value="DUF1697"/>
    <property type="match status" value="1"/>
</dbReference>
<dbReference type="SUPFAM" id="SSF160379">
    <property type="entry name" value="SP0830-like"/>
    <property type="match status" value="1"/>
</dbReference>
<evidence type="ECO:0000313" key="1">
    <source>
        <dbReference type="EMBL" id="QGZ95472.1"/>
    </source>
</evidence>
<gene>
    <name evidence="1" type="ORF">DSM104635_02321</name>
</gene>
<dbReference type="AlphaFoldDB" id="A0A6I6MUX5"/>
<evidence type="ECO:0000313" key="2">
    <source>
        <dbReference type="Proteomes" id="UP000431269"/>
    </source>
</evidence>
<dbReference type="Gene3D" id="3.30.70.1280">
    <property type="entry name" value="SP0830-like domains"/>
    <property type="match status" value="1"/>
</dbReference>